<feature type="region of interest" description="Disordered" evidence="1">
    <location>
        <begin position="1778"/>
        <end position="1847"/>
    </location>
</feature>
<feature type="signal peptide" evidence="3">
    <location>
        <begin position="1"/>
        <end position="24"/>
    </location>
</feature>
<feature type="compositionally biased region" description="Basic and acidic residues" evidence="1">
    <location>
        <begin position="2424"/>
        <end position="2438"/>
    </location>
</feature>
<dbReference type="EMBL" id="CAACYI010000001">
    <property type="protein sequence ID" value="VFB16826.1"/>
    <property type="molecule type" value="Genomic_DNA"/>
</dbReference>
<keyword evidence="3" id="KW-0732">Signal</keyword>
<evidence type="ECO:0000256" key="2">
    <source>
        <dbReference type="SAM" id="Phobius"/>
    </source>
</evidence>
<comment type="caution">
    <text evidence="4">The sequence shown here is derived from an EMBL/GenBank/DDBJ whole genome shotgun (WGS) entry which is preliminary data.</text>
</comment>
<protein>
    <submittedName>
        <fullName evidence="4">Uncharacterized protein</fullName>
    </submittedName>
</protein>
<feature type="compositionally biased region" description="Basic and acidic residues" evidence="1">
    <location>
        <begin position="1788"/>
        <end position="1805"/>
    </location>
</feature>
<sequence length="2491" mass="281197">MNRKIRTLILFLMLALFTGSQVYAQDQDGSLPAPKEGRILAESSFQEKPLTAEAREEVKNSEGGQGKEEANLPPDQAEEAKEEESVAQPGGETGKKDLQKENPDQTPPAQAPKEEALEGPVKPAQASPAPTGETTGQDETKPSGEPKEGQEGTGKKPEDKKEKPQVDPKGDKDLSDLQGKIQAEKDPKKKAELQKEYNEKLFKAIEETGADKLNKEVLDRFTDKKRTKEFYQIQAEYEELKKKAKEGKLSQKDVEDFNKKVGSFTPPRKLDADEKSALDKLQETPYVPEVHDKEGTEGRMLFDAYKEAKEALEAALNPENPRTTDDKGLQELVDAFKKAETALIKAIKDPDGKVNPKYTKGSPEISIFPLDNNGKAGRELEEETYYVPDATDFKLLFQVNKDKEETGSTKTFKFTIKKLENVNEGDVSVPDPSLKDLVFLNGKAVELKKDKDGNYYFETTADQNFGIAQLKFNMPGFTAAFHKGFELTLEGTDAKTVKKKFLITKKGYENETDLNGIGSHEKDKPQEDVDAGKTQDGIVDGNTDKVFDFFTVLKKSDAYIDKVIVNSPNGDSLPLSSVDITITAPKNFDGNFADFIHKSGLEYHDLGDGKYQLKLDLQKFNKDEKFKVGEDGSLTYEGKAIDKETLTNVILESKDGKKYIDGNEVEHDVTTTTVLEGKLGTGADAETYQVRLSNDKHQAQSLWKKNADSSYTKVGDFKDGKVITKYKTYALRGNELISYTKETDVYEGNVSNKTEDGKTEADPTVTPTFEGKQVTVETEETNSDGTTTTKTSYGGTIIKNGIFKLIKDSEGKVIDKKYVSTNPTEWGDKIPQGYEKESGLVLIDKFGRLMKDIKVTEEGGQYTFTHAKKKDKAGKPAKVTTQTSQDGCTGSYDGRTIKVDTTDNKSIFVNNKNYVENNNQKKFDSIIGKYYYDKEKKVFVLAKDGEGQKVIGDKFYEGLIKSELKKKVVETYDDGKQIVSENTQRYYGSTDKNDYYTHNNRVYVKKVDGEDTYLMSADGGKADVIAPFDIQKVIQTLGNGQNPTKVITDEKNIFDAVQNAKFAFRFPGFLAGENVIYNVHADVKATYMQPKLGKEGEFEEKSIFNNGDVNETKTVDKYFTIKIKENKKAKFFKDAPKEFKDIPDYNFFNIFYRDAEYSEARDNYVIELLKNEAKGDYSDNKIKEEQDETKKKKLENERDLLNILKSELKKIKPNAKFKFEDGKLLAVYTDESGKEVKLDRTLLWEIGFNNEDGVLFPEDRDTSIVVEDYNMDNRLVYDEIIINDTVEKWNEAKNNAKTANKEFEGTDEYFFLDQLANIRFGVSKGYVNGDFIAVGPGFKISKEEILDALKNTDAKQEVKDKNDTSKVLVTYIYNQENNKRYIEKNGIQYEVTRDTDKGQIRIKVIHAFYKNNDSYNSNDKNSNKFSSPVQEAYKKQLEDFEKYAKDFKVVKGKDAQATKDAFKTSFKDFIKKTYDDTTDCYGTLTHMFNELLENVKTEGQTVVQVKQELDKIKNKMSEEMGKMALAYLDPSKGDYKFDDMRFNAIRVELKPNITIGGAMTPQKTKKFGITSVIVPDVEIPYTDEFGKPLTNKDMYLNKFIKEVLAEKKYTEDDLGNEAKFVEVMTAAYTKLNEAIENGITIKDLVKFEDGKYSAIIGKDEEKLGPNDLAIDGKPLESKKGGTINPWYILSEDGSIKSLLEIAGNADAETKQAIEEKYGSKAIDLIAYYMHEQGYNRAFFKNFAQYKLPKKEQGPGIFGEENNWKHKLCHPGPIGQCIESAGGNNKPAESGDKDKDEAGFKSDAKITIDYPSTDDTPKEEHPKVDKTSDKKDSVDISEQDDNGKEKDQKIKFTIDVRVNQMTKKDKDLYDIKQGKTPSTKPEDYENGHYKYQDGTLIMDILPNIFKLDKDTKLDLTVEADALKKGGVNAEIFEDDNSINAWKKGIEYKYVEDLEAYLKTLTGNRKKVLEKAYKEALEEGRIKEGEKVQAVLAWLPEFLAPSGSEKHFTFTLKDVLVDKKEFKDYLDNGHGETYTNHAVFGDKGKVYFASTNVTIKKDKSGKVDKFLRIYDKDGKPVNEGNAKEWFEGNAELKFGDKFDYKLRYNNHIPTQETGKTGLMVSEFSLVDPFAGLEKGLRPVLNGFVQVQEGYEGKYNITYTINGTAYTKEEIEQQGLKLKDVTKISIATDKDRLASGDHRDFILPMMIPELDAKIKDGKVVYIGTDGKEHELGDADKFFNLKSLVDPSAEMAFENKVKDSNTVTVYLEKNRFIRLFKEFFDANGEEIKKDRPEMKFDIYQYQTDKNGNPIKDEKGNIIKVKVLDKDGKPLQLVVNEKNNFTDMKSNLPLFKKTISFGKDGKAIETVTNYKYELVENDASGYDVKFEVLDNGEDQLGFVIKAKNTEKPERPPHNPPEEPKTPPETPPEEPGKPPETPGEKPKYPQDIPGDTPGKPRKPRTPNNLPKTGLVEDLGLVYLSGLALVGLVLLRKKYFLD</sequence>
<feature type="compositionally biased region" description="Basic and acidic residues" evidence="1">
    <location>
        <begin position="138"/>
        <end position="175"/>
    </location>
</feature>
<feature type="region of interest" description="Disordered" evidence="1">
    <location>
        <begin position="513"/>
        <end position="535"/>
    </location>
</feature>
<keyword evidence="2" id="KW-0812">Transmembrane</keyword>
<feature type="region of interest" description="Disordered" evidence="1">
    <location>
        <begin position="259"/>
        <end position="294"/>
    </location>
</feature>
<feature type="transmembrane region" description="Helical" evidence="2">
    <location>
        <begin position="2468"/>
        <end position="2484"/>
    </location>
</feature>
<feature type="compositionally biased region" description="Basic and acidic residues" evidence="1">
    <location>
        <begin position="519"/>
        <end position="533"/>
    </location>
</feature>
<accession>A0A8H2QSF1</accession>
<dbReference type="Proteomes" id="UP000377798">
    <property type="component" value="Unassembled WGS sequence"/>
</dbReference>
<reference evidence="4 5" key="1">
    <citation type="submission" date="2019-02" db="EMBL/GenBank/DDBJ databases">
        <authorList>
            <consortium name="Pathogen Informatics"/>
        </authorList>
    </citation>
    <scope>NUCLEOTIDE SEQUENCE [LARGE SCALE GENOMIC DNA]</scope>
    <source>
        <strain evidence="4 5">3012STDY7089603</strain>
    </source>
</reference>
<feature type="compositionally biased region" description="Basic and acidic residues" evidence="1">
    <location>
        <begin position="93"/>
        <end position="103"/>
    </location>
</feature>
<keyword evidence="2" id="KW-0472">Membrane</keyword>
<feature type="compositionally biased region" description="Basic and acidic residues" evidence="1">
    <location>
        <begin position="268"/>
        <end position="282"/>
    </location>
</feature>
<feature type="compositionally biased region" description="Basic and acidic residues" evidence="1">
    <location>
        <begin position="182"/>
        <end position="192"/>
    </location>
</feature>
<feature type="region of interest" description="Disordered" evidence="1">
    <location>
        <begin position="2398"/>
        <end position="2462"/>
    </location>
</feature>
<keyword evidence="2" id="KW-1133">Transmembrane helix</keyword>
<evidence type="ECO:0000313" key="4">
    <source>
        <dbReference type="EMBL" id="VFB16826.1"/>
    </source>
</evidence>
<name>A0A8H2QSF1_9FIRM</name>
<organism evidence="4 5">
    <name type="scientific">Urinicoccus massiliensis</name>
    <dbReference type="NCBI Taxonomy" id="1723382"/>
    <lineage>
        <taxon>Bacteria</taxon>
        <taxon>Bacillati</taxon>
        <taxon>Bacillota</taxon>
        <taxon>Tissierellia</taxon>
        <taxon>Tissierellales</taxon>
        <taxon>Peptoniphilaceae</taxon>
        <taxon>Urinicoccus</taxon>
    </lineage>
</organism>
<evidence type="ECO:0000313" key="5">
    <source>
        <dbReference type="Proteomes" id="UP000377798"/>
    </source>
</evidence>
<gene>
    <name evidence="4" type="ORF">NCTC13150_01399</name>
</gene>
<keyword evidence="5" id="KW-1185">Reference proteome</keyword>
<feature type="compositionally biased region" description="Basic and acidic residues" evidence="1">
    <location>
        <begin position="2398"/>
        <end position="2416"/>
    </location>
</feature>
<proteinExistence type="predicted"/>
<evidence type="ECO:0000256" key="1">
    <source>
        <dbReference type="SAM" id="MobiDB-lite"/>
    </source>
</evidence>
<feature type="chain" id="PRO_5034370232" evidence="3">
    <location>
        <begin position="25"/>
        <end position="2491"/>
    </location>
</feature>
<feature type="compositionally biased region" description="Basic and acidic residues" evidence="1">
    <location>
        <begin position="53"/>
        <end position="70"/>
    </location>
</feature>
<feature type="compositionally biased region" description="Basic and acidic residues" evidence="1">
    <location>
        <begin position="1814"/>
        <end position="1833"/>
    </location>
</feature>
<dbReference type="RefSeq" id="WP_131749512.1">
    <property type="nucleotide sequence ID" value="NZ_CAACYI010000001.1"/>
</dbReference>
<evidence type="ECO:0000256" key="3">
    <source>
        <dbReference type="SAM" id="SignalP"/>
    </source>
</evidence>
<feature type="region of interest" description="Disordered" evidence="1">
    <location>
        <begin position="26"/>
        <end position="192"/>
    </location>
</feature>